<feature type="domain" description="Cadherin-like" evidence="3">
    <location>
        <begin position="1291"/>
        <end position="1400"/>
    </location>
</feature>
<dbReference type="InterPro" id="IPR040853">
    <property type="entry name" value="RapA2_cadherin-like"/>
</dbReference>
<feature type="domain" description="RapA2 cadherin-like" evidence="2">
    <location>
        <begin position="276"/>
        <end position="344"/>
    </location>
</feature>
<feature type="compositionally biased region" description="Polar residues" evidence="1">
    <location>
        <begin position="171"/>
        <end position="182"/>
    </location>
</feature>
<dbReference type="Pfam" id="PF17803">
    <property type="entry name" value="Cadherin_4"/>
    <property type="match status" value="4"/>
</dbReference>
<feature type="domain" description="RapA2 cadherin-like" evidence="2">
    <location>
        <begin position="612"/>
        <end position="680"/>
    </location>
</feature>
<protein>
    <submittedName>
        <fullName evidence="4">Uncharacterized protein</fullName>
    </submittedName>
</protein>
<feature type="domain" description="Cadherin-like" evidence="3">
    <location>
        <begin position="2869"/>
        <end position="2955"/>
    </location>
</feature>
<proteinExistence type="predicted"/>
<feature type="region of interest" description="Disordered" evidence="1">
    <location>
        <begin position="1"/>
        <end position="40"/>
    </location>
</feature>
<dbReference type="InterPro" id="IPR013320">
    <property type="entry name" value="ConA-like_dom_sf"/>
</dbReference>
<dbReference type="Gene3D" id="2.60.120.200">
    <property type="match status" value="1"/>
</dbReference>
<feature type="compositionally biased region" description="Polar residues" evidence="1">
    <location>
        <begin position="73"/>
        <end position="93"/>
    </location>
</feature>
<evidence type="ECO:0000259" key="2">
    <source>
        <dbReference type="Pfam" id="PF17803"/>
    </source>
</evidence>
<reference evidence="4 5" key="1">
    <citation type="submission" date="2017-10" db="EMBL/GenBank/DDBJ databases">
        <authorList>
            <person name="Banno H."/>
            <person name="Chua N.-H."/>
        </authorList>
    </citation>
    <scope>NUCLEOTIDE SEQUENCE [LARGE SCALE GENOMIC DNA]</scope>
    <source>
        <strain evidence="4">Vibrio tapetis CECT4600</strain>
    </source>
</reference>
<feature type="region of interest" description="Disordered" evidence="1">
    <location>
        <begin position="3797"/>
        <end position="3843"/>
    </location>
</feature>
<dbReference type="NCBIfam" id="NF012211">
    <property type="entry name" value="tand_rpt_95"/>
    <property type="match status" value="4"/>
</dbReference>
<feature type="domain" description="Cadherin-like" evidence="3">
    <location>
        <begin position="837"/>
        <end position="934"/>
    </location>
</feature>
<feature type="compositionally biased region" description="Basic and acidic residues" evidence="1">
    <location>
        <begin position="3810"/>
        <end position="3833"/>
    </location>
</feature>
<gene>
    <name evidence="4" type="ORF">VTAP4600_B1367</name>
</gene>
<evidence type="ECO:0000256" key="1">
    <source>
        <dbReference type="SAM" id="MobiDB-lite"/>
    </source>
</evidence>
<dbReference type="SUPFAM" id="SSF49899">
    <property type="entry name" value="Concanavalin A-like lectins/glucanases"/>
    <property type="match status" value="1"/>
</dbReference>
<feature type="compositionally biased region" description="Low complexity" evidence="1">
    <location>
        <begin position="150"/>
        <end position="170"/>
    </location>
</feature>
<dbReference type="KEGG" id="vta:B1367"/>
<feature type="compositionally biased region" description="Low complexity" evidence="1">
    <location>
        <begin position="99"/>
        <end position="110"/>
    </location>
</feature>
<evidence type="ECO:0000259" key="3">
    <source>
        <dbReference type="Pfam" id="PF17892"/>
    </source>
</evidence>
<evidence type="ECO:0000313" key="4">
    <source>
        <dbReference type="EMBL" id="SON52978.1"/>
    </source>
</evidence>
<dbReference type="RefSeq" id="WP_172443214.1">
    <property type="nucleotide sequence ID" value="NZ_LT960612.1"/>
</dbReference>
<dbReference type="EMBL" id="LT960612">
    <property type="protein sequence ID" value="SON52978.1"/>
    <property type="molecule type" value="Genomic_DNA"/>
</dbReference>
<organism evidence="4 5">
    <name type="scientific">Vibrio tapetis subsp. tapetis</name>
    <dbReference type="NCBI Taxonomy" id="1671868"/>
    <lineage>
        <taxon>Bacteria</taxon>
        <taxon>Pseudomonadati</taxon>
        <taxon>Pseudomonadota</taxon>
        <taxon>Gammaproteobacteria</taxon>
        <taxon>Vibrionales</taxon>
        <taxon>Vibrionaceae</taxon>
        <taxon>Vibrio</taxon>
    </lineage>
</organism>
<dbReference type="Proteomes" id="UP000235828">
    <property type="component" value="Chromosome B"/>
</dbReference>
<dbReference type="Pfam" id="PF17892">
    <property type="entry name" value="Cadherin_5"/>
    <property type="match status" value="5"/>
</dbReference>
<dbReference type="InterPro" id="IPR013783">
    <property type="entry name" value="Ig-like_fold"/>
</dbReference>
<dbReference type="Gene3D" id="2.60.40.10">
    <property type="entry name" value="Immunoglobulins"/>
    <property type="match status" value="10"/>
</dbReference>
<dbReference type="Gene3D" id="2.60.40.2810">
    <property type="match status" value="1"/>
</dbReference>
<sequence>MSKNVEKTRSKKHQDKRHSSLSEKRKLRLHKIRQTGPSRLNIPLRSPLMLVLPSFQAATFINEPDSAIHDESSQTPNPNADSQHSESIATSLSEEVKPSSHAALAQQASQVEHPRTQALASEDQHNVSSNNKVQSSHHLATSFPSIGTGSPATNSTTPVSTVAPTTAQPTIHPSTQNSPSILSSNQAHIGGIDSGTVTEDTQLTVSGTLSIIDPDVGEALFASRVVHGNLGVLHLNSKGTWVYDLDSSNPAVQALAKGATATDTITVQSVDGTQHQVTITVNGTNDSAVISGTHSGAVTEETALTTSGQLNITDTDTGEAHFSDINIAGSLGTLHLTDNGAWRYDLDNRNPTVQALAKGATATDTITVQSVDGTQHQVTITVNGTNDAAVISGDVTKTFNENALFDTNKHDLATLQHARTLSGTLTSQDMDHGQTNQFQPIHNQMGHYGSISLDSTGHWQYQLAPSEGQTVDELAQGEHITESFSVHAIDGSSKTITLTLIGDNDNAAILDVGRSHLTITEDNASNIDQLGLLRASGRVDVQDVDDRGQLHQQTFLTDETAKTPLGGIFTVKGYSWDYQIDPNNPKVQALAAGETLIEKHTVTSLDGTATHEISVTIVGTNDSATIGGTSSAHLTEDKVISATGQLTITDIDHNQAHFSDTDIQGAFGVLHLKDTGEWTYQLNNNDQKLQQLSQHQHVNDFINIQSNDGTPHQISILIDGTNDAAVITGTTSATLTEDQIYGMQWLLFNGHMKVSDADMGEAHFDPILHAHNIAGIGYTSSLGARVIVTSDGDWHYQLDNNITQVQTLGQGQSCLDRVTIHTLDGTAQELQITITGTNDTPTVTGSRAIPPGSEDNSIRITQAQLLTGASDIDANDQGLLHVDSVLADNGTVTHNRDGSFTFRPNPDYNGQVKFSYDVLDRHGGVTHADATTTLSASNDSATLEASLSSNTVTEDQLKLGSNTDLWSGWNNLDIKDVDATTEAKVTHIEVNGVQHAVPVNFAMNLAGAHGTFNFTHGTDGHDKWSYTANNTHSEVQGLSHGDSLTDSITLITVDGTRIPLTATINGTDDHVVIDTPNALSSPLGKAIEDVTTSVSGTFNAHDLDNQDTVSFKAGDTIGHYGTLHVDTNGHWHYNLDPHKADSLRAGQIHAEGFDITAVSTDGSQTTQRVQINVQGSNDLAIVSVASTENVTEDGSHSSHNNGRTTELANGQLNVIDPDSGQNKFQYSQFGESAVHDPFAGMLRIDNSGSWGYSVDNANLQRLAQGQVETVVYRVHSYDGTAYELHIDVIGTNDAPAAIKVALTDGIEDTQYQMQASQFGFTDVDSGDQLHSIVLTDLPPANQGKFVFDGHDVVSGQRITTADIIKLQFVPAQDFNGDVSFKYSVSDGRLDSAQATNTLHIAPVGDASVVTGDNSDSIVEGNLSDNVTTSGQLFITDPDAGDNPSFPYLSSTATTYGDIQMVNGKWTYTLDESKVQHLDPDNPSVLDHYTFTASDGHTQTIGITIKGSNDKPIIESAHAAPANTSPALKLQDVNVISDPTGANIDIAPTDAENAQRWGTDKTGASSGIKLVGLYKPGSDHNWVTHPATTSTAHSGPGGYNRVNSHDWWAQNGIPDTINTGSGGASGHGNAWSGGVVVFEDSAGHQTIGIVNRVCTGGGSEVDYLYYHTYENLRIGHAAYSGSGTPGETIHIMDGHTQLASIIVDNNGHWEVAGDHLPDGSHTLHIENGAGQKSSEMVVNVQGTTVDNVTPAGMYAELKEDSGQTTVNGELRTSDIDSGDTAHFVTQTDHGTQYGHFSLDGNGHYHYTLDNTNPVVNALGIHQTLTEVIPVTSTSTDGTQVTRNITITIQGSVDSPVLTATAPDAQQGTLMALTLNVDSADTGGDTEDMLIKISGLPDNAVLNHGTHDARAKLWVLHKSDLNGLELDLKDPSFHGDLHFSVTATASAGGESQSTTQAVSLFVNAPPAVASSVSGTKAEDSGMGAINLLDGATDPDSGDVLSIGNLAYQIGSGSVSTAIPSFLTLARDGHTLIVNSNATQFQHLSDGESETITVTYNVEDSHGGHLAQSATITVTGTNDAAQISGQTNTDGRTHITEDIHVSRSHMVSSDQMNLSIHDLDSGQNYFIPTGKNTSNSNATSYGVWVDGDKHIGEFILHASGEWYFRANTNSPTIDQLAASEKIIDTITVHSADGTTQLLTAVVYGSNDQPSITAQVITATEDADYQFSVADFGFTDKDSSDKLDHITISSLPDVLEGRMLLNGQVISANQDISRGDIANLIFRPTANFHTTGTNTVQFGYTVNDGISDSQQASAQLTVDNVNDVPVVTGPTSAHTTEDITGGLIITESQLLSGASDLDGDALHVNSLSVDPSQGNIIDNHDGTWTFTPGSNFKGTADIHYNLTDGQSTINNIMAIAVDPITDKANAQLSFTTEQQVLQFSANSSGGMTNNGQLQTGGNIDNLAVEFNIIGGPTAPPAGINGPTFVSYGVAGTSQDLFYVWNPTDLTIRIDGHEYKTGISATDGQTHRYSVLWSSSTGHLELLVDGNSKWSHSGPVAQGYHLTGNGILAVGNDQDHYNLETGSHVDHGFSRADAFHGQIFSVSLANVPVTAAQLKSAPLSTVVDKDTGLVIDVRANAAGQFVDTTGHHQITATADVQAHATLVDASVAIPNTDALIHLNPNVTPPQDSDDIVTRITLTGLIKGTILEDKHGHTHTVTGPTEMLDIKDWSMTTLTAQLPGGNKQNMHIGLTVTTQGPDGTTATDSHFQSLILDPTRPVPNAIITGINQVQTDEVTSVIGQLTITDTDSRDAHFVAQVLPSTHGEFTIAENGHWEFTPNRSALALTQGHNATDVVTVKSVDGTEKQLSVTLIGSDTAPTAVLTDFGAAEAGTPRIIQASTLLSTVTDVDTMASSLSVVVGSLHSAHGSFSPNPDGSYQFIPTAGFVGQDVAVDYQVTDGTNRVDVHGIVDINPPLAITHLSHDTGTSSTDFITSDGRLIVHGTAVPGALVSGSSLLHGLTAIADKNGQWALDASNIDRADGHYNLMVYTKHADGTFGIINHLVTIDTAKPTITIAPVAHDDWVDHQEHSQDVLIEGSTTHVADGDIVSVTLAGHHYTTQVQQNHWQLTVPSAEISQIGDNAYSVHAEVSATATGDNAQVQRHIIVSADLSTLIAPEHIAEDTKTSAAGSLFTPNSFNLITSTGLLQGNYGSLQINADGSYHYQLDNTDSGIQTLGASATLTDNFFVTYTNPHGDIKHAVLNIGIHGTNDAPTLTGTFEISRSVTTGSQTKTHSYGYIDINDADQGDTLLVEYIDKGGVAHQLNISDTHNEKINVQGIGYFDIESSGKWNFTLSHSGPERTHMNQEIASGKIHTESVILRVTDSTGASRTETLSVHIGDGKTGPQIFGASESVVTEDKVLSSHGLLDLLVHDVKVATGVTWALKPGSMPLYGDLTFHPDGSWEYTDHNQDPSVQSLAQGERLEESIIVIATDTNGHSVEQTMKLAIIGTNDVPVVGHPISATTGEDSLLTISKADLLANLQDSDSKDSLDVTNLHLIGGGTITPQGDHWVIHPDINFSGNLRLSYSVTDGHVNVDSSMAIHITANADTPTMVFTKHVGDLTSPLDSMDIQGLENTDLALNINVSSPDTSETLTVEVSGLPTGTTLSAGHEHLGIWTIAQADLTNLTLSPPANYSGNFDIQVKAISHDGTDTAEVSQQITAHVNAAPPPPVPTQADEPDPQTIEDLSLMTDNVASRASTDLQPTGASAYLQALGIHSDKLGDENVQPQSAPADMDLVFAQSDETHGAFHTAQDADASDALEHGSQQHDHDHDQQNNPQHDDLNNMNDFDPNN</sequence>
<feature type="region of interest" description="Disordered" evidence="1">
    <location>
        <begin position="67"/>
        <end position="182"/>
    </location>
</feature>
<dbReference type="NCBIfam" id="NF033510">
    <property type="entry name" value="Ca_tandemer"/>
    <property type="match status" value="1"/>
</dbReference>
<dbReference type="InterPro" id="IPR041690">
    <property type="entry name" value="Cadherin_5"/>
</dbReference>
<feature type="domain" description="RapA2 cadherin-like" evidence="2">
    <location>
        <begin position="377"/>
        <end position="461"/>
    </location>
</feature>
<dbReference type="InterPro" id="IPR010221">
    <property type="entry name" value="VCBS_dom"/>
</dbReference>
<feature type="domain" description="Cadherin-like" evidence="3">
    <location>
        <begin position="3501"/>
        <end position="3593"/>
    </location>
</feature>
<dbReference type="NCBIfam" id="TIGR01965">
    <property type="entry name" value="VCBS_repeat"/>
    <property type="match status" value="17"/>
</dbReference>
<feature type="domain" description="RapA2 cadherin-like" evidence="2">
    <location>
        <begin position="183"/>
        <end position="243"/>
    </location>
</feature>
<evidence type="ECO:0000313" key="5">
    <source>
        <dbReference type="Proteomes" id="UP000235828"/>
    </source>
</evidence>
<feature type="compositionally biased region" description="Polar residues" evidence="1">
    <location>
        <begin position="126"/>
        <end position="148"/>
    </location>
</feature>
<name>A0A2N8ZM34_9VIBR</name>
<feature type="domain" description="Cadherin-like" evidence="3">
    <location>
        <begin position="2317"/>
        <end position="2411"/>
    </location>
</feature>
<keyword evidence="5" id="KW-1185">Reference proteome</keyword>
<dbReference type="Gene3D" id="2.60.40.3440">
    <property type="match status" value="1"/>
</dbReference>
<accession>A0A2N8ZM34</accession>